<protein>
    <recommendedName>
        <fullName evidence="1">GDPGP1-like N-terminal domain-containing protein</fullName>
    </recommendedName>
</protein>
<dbReference type="EMBL" id="JBGBPQ010000004">
    <property type="protein sequence ID" value="KAL1526039.1"/>
    <property type="molecule type" value="Genomic_DNA"/>
</dbReference>
<gene>
    <name evidence="2" type="ORF">AB1Y20_020860</name>
</gene>
<keyword evidence="3" id="KW-1185">Reference proteome</keyword>
<dbReference type="InterPro" id="IPR036265">
    <property type="entry name" value="HIT-like_sf"/>
</dbReference>
<dbReference type="PANTHER" id="PTHR20884:SF8">
    <property type="entry name" value="GDP-D-GLUCOSE PHOSPHORYLASE 1"/>
    <property type="match status" value="1"/>
</dbReference>
<accession>A0AB34JWF5</accession>
<evidence type="ECO:0000313" key="3">
    <source>
        <dbReference type="Proteomes" id="UP001515480"/>
    </source>
</evidence>
<dbReference type="GO" id="GO:0005085">
    <property type="term" value="F:guanyl-nucleotide exchange factor activity"/>
    <property type="evidence" value="ECO:0007669"/>
    <property type="project" value="UniProtKB-KW"/>
</dbReference>
<dbReference type="GO" id="GO:0016787">
    <property type="term" value="F:hydrolase activity"/>
    <property type="evidence" value="ECO:0007669"/>
    <property type="project" value="UniProtKB-KW"/>
</dbReference>
<feature type="domain" description="GDPGP1-like N-terminal" evidence="1">
    <location>
        <begin position="70"/>
        <end position="219"/>
    </location>
</feature>
<name>A0AB34JWF5_PRYPA</name>
<dbReference type="GO" id="GO:0005737">
    <property type="term" value="C:cytoplasm"/>
    <property type="evidence" value="ECO:0007669"/>
    <property type="project" value="UniProtKB-SubCell"/>
</dbReference>
<reference evidence="2 3" key="1">
    <citation type="journal article" date="2024" name="Science">
        <title>Giant polyketide synthase enzymes in the biosynthesis of giant marine polyether toxins.</title>
        <authorList>
            <person name="Fallon T.R."/>
            <person name="Shende V.V."/>
            <person name="Wierzbicki I.H."/>
            <person name="Pendleton A.L."/>
            <person name="Watervoot N.F."/>
            <person name="Auber R.P."/>
            <person name="Gonzalez D.J."/>
            <person name="Wisecaver J.H."/>
            <person name="Moore B.S."/>
        </authorList>
    </citation>
    <scope>NUCLEOTIDE SEQUENCE [LARGE SCALE GENOMIC DNA]</scope>
    <source>
        <strain evidence="2 3">12B1</strain>
    </source>
</reference>
<dbReference type="Pfam" id="PF26217">
    <property type="entry name" value="GDPGP1_N"/>
    <property type="match status" value="1"/>
</dbReference>
<dbReference type="Proteomes" id="UP001515480">
    <property type="component" value="Unassembled WGS sequence"/>
</dbReference>
<dbReference type="SUPFAM" id="SSF54197">
    <property type="entry name" value="HIT-like"/>
    <property type="match status" value="1"/>
</dbReference>
<comment type="caution">
    <text evidence="2">The sequence shown here is derived from an EMBL/GenBank/DDBJ whole genome shotgun (WGS) entry which is preliminary data.</text>
</comment>
<evidence type="ECO:0000313" key="2">
    <source>
        <dbReference type="EMBL" id="KAL1526039.1"/>
    </source>
</evidence>
<sequence length="396" mass="44559">MSPNYKNAFTFTKRPIMEVTEEDGQLSRAGTLDAELNQLDALPVASGVKEVHNWSLRPTSSNDFFLRESFNMLLRSSADLPADQRLIMYDACDIHEIRQQLGYFRKRIDARRNTKPKKPDAQLYVCTPFDFDAFNFTKIKNDRERILTVQLQTGPYDVLTNKFPLFQKHMLLVSKLLVPQQMTFNHLAAVVQLLQACSFCAYFNSWCASASVNHFHCHIIDEVPPVADFPLVQGPLILGTRCLQPQGFPGFCYVFKATQLSLVDTVIQAMQADNQPHNLMFTQRHIYIFPKPLQRPARSRELYPETVGGPELIGSFTVYNEEDYEAISAATIDELVRINTAPLPSRVLRRGGGGNGVDDAAVHAAVSRTTQSAIRASHSLDYFKFSFSGDIAPAVC</sequence>
<dbReference type="GO" id="GO:0000166">
    <property type="term" value="F:nucleotide binding"/>
    <property type="evidence" value="ECO:0007669"/>
    <property type="project" value="UniProtKB-KW"/>
</dbReference>
<dbReference type="Gene3D" id="3.30.428.70">
    <property type="match status" value="1"/>
</dbReference>
<dbReference type="InterPro" id="IPR043171">
    <property type="entry name" value="Ap4A_phos1/2-like"/>
</dbReference>
<proteinExistence type="predicted"/>
<dbReference type="AlphaFoldDB" id="A0AB34JWF5"/>
<dbReference type="GO" id="GO:0006006">
    <property type="term" value="P:glucose metabolic process"/>
    <property type="evidence" value="ECO:0007669"/>
    <property type="project" value="TreeGrafter"/>
</dbReference>
<dbReference type="PANTHER" id="PTHR20884">
    <property type="entry name" value="GDP-D-GLUCOSE PHOSPHORYLASE 1"/>
    <property type="match status" value="1"/>
</dbReference>
<dbReference type="GO" id="GO:0080048">
    <property type="term" value="F:GDP-D-glucose phosphorylase activity"/>
    <property type="evidence" value="ECO:0007669"/>
    <property type="project" value="UniProtKB-EC"/>
</dbReference>
<dbReference type="InterPro" id="IPR026506">
    <property type="entry name" value="GDPGP"/>
</dbReference>
<organism evidence="2 3">
    <name type="scientific">Prymnesium parvum</name>
    <name type="common">Toxic golden alga</name>
    <dbReference type="NCBI Taxonomy" id="97485"/>
    <lineage>
        <taxon>Eukaryota</taxon>
        <taxon>Haptista</taxon>
        <taxon>Haptophyta</taxon>
        <taxon>Prymnesiophyceae</taxon>
        <taxon>Prymnesiales</taxon>
        <taxon>Prymnesiaceae</taxon>
        <taxon>Prymnesium</taxon>
    </lineage>
</organism>
<evidence type="ECO:0000259" key="1">
    <source>
        <dbReference type="Pfam" id="PF26217"/>
    </source>
</evidence>
<dbReference type="InterPro" id="IPR058866">
    <property type="entry name" value="GDPGP1_N"/>
</dbReference>